<reference evidence="2 3" key="1">
    <citation type="journal article" date="2011" name="PLoS Pathog.">
        <title>Endophytic Life Strategies Decoded by Genome and Transcriptome Analyses of the Mutualistic Root Symbiont Piriformospora indica.</title>
        <authorList>
            <person name="Zuccaro A."/>
            <person name="Lahrmann U."/>
            <person name="Guldener U."/>
            <person name="Langen G."/>
            <person name="Pfiffi S."/>
            <person name="Biedenkopf D."/>
            <person name="Wong P."/>
            <person name="Samans B."/>
            <person name="Grimm C."/>
            <person name="Basiewicz M."/>
            <person name="Murat C."/>
            <person name="Martin F."/>
            <person name="Kogel K.H."/>
        </authorList>
    </citation>
    <scope>NUCLEOTIDE SEQUENCE [LARGE SCALE GENOMIC DNA]</scope>
    <source>
        <strain evidence="2 3">DSM 11827</strain>
    </source>
</reference>
<dbReference type="GO" id="GO:0006614">
    <property type="term" value="P:SRP-dependent cotranslational protein targeting to membrane"/>
    <property type="evidence" value="ECO:0007669"/>
    <property type="project" value="InterPro"/>
</dbReference>
<keyword evidence="3" id="KW-1185">Reference proteome</keyword>
<feature type="compositionally biased region" description="Basic and acidic residues" evidence="1">
    <location>
        <begin position="243"/>
        <end position="260"/>
    </location>
</feature>
<feature type="region of interest" description="Disordered" evidence="1">
    <location>
        <begin position="209"/>
        <end position="291"/>
    </location>
</feature>
<dbReference type="HOGENOM" id="CLU_052873_0_0_1"/>
<evidence type="ECO:0000256" key="1">
    <source>
        <dbReference type="SAM" id="MobiDB-lite"/>
    </source>
</evidence>
<dbReference type="PANTHER" id="PTHR14094">
    <property type="entry name" value="SIGNAL RECOGNITION PARTICLE 72"/>
    <property type="match status" value="1"/>
</dbReference>
<evidence type="ECO:0008006" key="4">
    <source>
        <dbReference type="Google" id="ProtNLM"/>
    </source>
</evidence>
<accession>G4T536</accession>
<dbReference type="SUPFAM" id="SSF48452">
    <property type="entry name" value="TPR-like"/>
    <property type="match status" value="1"/>
</dbReference>
<evidence type="ECO:0000313" key="3">
    <source>
        <dbReference type="Proteomes" id="UP000007148"/>
    </source>
</evidence>
<dbReference type="OrthoDB" id="5421607at2759"/>
<dbReference type="PANTHER" id="PTHR14094:SF9">
    <property type="entry name" value="SIGNAL RECOGNITION PARTICLE SUBUNIT SRP72"/>
    <property type="match status" value="1"/>
</dbReference>
<sequence length="291" mass="32393">MSAVQKRKVPQKNTKYKKAPPKPALSKEEKQRRYFGSLCDQLEGEHLANALKTTKKLLALDPADEDALQTQLFLLLKSSQYSEALKVTDANPEQFGFERAYALYRLQREQEAYELLGEVDEDDRAGMLLQAQINYRRGDYSAALEIYNSLLSTSHIDEYADIKTNMTAAETHLSFLQTGFLSSIQQLPPLPRNQSLEDAPLPSLHLTHTTQVDATVEPAPKPKAPRKSRIPKGVIPGVTPPPDPERWIKKSERTRVETGNKKKKGGATQGSTAPEPTQKSGGGGKSNKKKR</sequence>
<dbReference type="STRING" id="1109443.G4T536"/>
<dbReference type="EMBL" id="CAFZ01000001">
    <property type="protein sequence ID" value="CCA66392.1"/>
    <property type="molecule type" value="Genomic_DNA"/>
</dbReference>
<comment type="caution">
    <text evidence="2">The sequence shown here is derived from an EMBL/GenBank/DDBJ whole genome shotgun (WGS) entry which is preliminary data.</text>
</comment>
<dbReference type="GO" id="GO:0008312">
    <property type="term" value="F:7S RNA binding"/>
    <property type="evidence" value="ECO:0007669"/>
    <property type="project" value="TreeGrafter"/>
</dbReference>
<dbReference type="InParanoid" id="G4T536"/>
<feature type="compositionally biased region" description="Basic residues" evidence="1">
    <location>
        <begin position="1"/>
        <end position="20"/>
    </location>
</feature>
<evidence type="ECO:0000313" key="2">
    <source>
        <dbReference type="EMBL" id="CCA66392.1"/>
    </source>
</evidence>
<dbReference type="AlphaFoldDB" id="G4T536"/>
<gene>
    <name evidence="2" type="ORF">PIIN_00078</name>
</gene>
<feature type="region of interest" description="Disordered" evidence="1">
    <location>
        <begin position="1"/>
        <end position="31"/>
    </location>
</feature>
<dbReference type="GO" id="GO:0005786">
    <property type="term" value="C:signal recognition particle, endoplasmic reticulum targeting"/>
    <property type="evidence" value="ECO:0007669"/>
    <property type="project" value="TreeGrafter"/>
</dbReference>
<organism evidence="2 3">
    <name type="scientific">Serendipita indica (strain DSM 11827)</name>
    <name type="common">Root endophyte fungus</name>
    <name type="synonym">Piriformospora indica</name>
    <dbReference type="NCBI Taxonomy" id="1109443"/>
    <lineage>
        <taxon>Eukaryota</taxon>
        <taxon>Fungi</taxon>
        <taxon>Dikarya</taxon>
        <taxon>Basidiomycota</taxon>
        <taxon>Agaricomycotina</taxon>
        <taxon>Agaricomycetes</taxon>
        <taxon>Sebacinales</taxon>
        <taxon>Serendipitaceae</taxon>
        <taxon>Serendipita</taxon>
    </lineage>
</organism>
<protein>
    <recommendedName>
        <fullName evidence="4">Signal recognition particle subunit SRP72</fullName>
    </recommendedName>
</protein>
<dbReference type="InterPro" id="IPR011990">
    <property type="entry name" value="TPR-like_helical_dom_sf"/>
</dbReference>
<proteinExistence type="predicted"/>
<dbReference type="GO" id="GO:0043022">
    <property type="term" value="F:ribosome binding"/>
    <property type="evidence" value="ECO:0007669"/>
    <property type="project" value="TreeGrafter"/>
</dbReference>
<dbReference type="InterPro" id="IPR031545">
    <property type="entry name" value="SRP72_TPR-like"/>
</dbReference>
<dbReference type="Pfam" id="PF17004">
    <property type="entry name" value="SRP_TPR_like"/>
    <property type="match status" value="1"/>
</dbReference>
<name>G4T536_SERID</name>
<dbReference type="InterPro" id="IPR026270">
    <property type="entry name" value="SRP72"/>
</dbReference>
<dbReference type="Proteomes" id="UP000007148">
    <property type="component" value="Unassembled WGS sequence"/>
</dbReference>
<dbReference type="Gene3D" id="1.25.40.10">
    <property type="entry name" value="Tetratricopeptide repeat domain"/>
    <property type="match status" value="1"/>
</dbReference>
<feature type="compositionally biased region" description="Polar residues" evidence="1">
    <location>
        <begin position="269"/>
        <end position="278"/>
    </location>
</feature>
<dbReference type="eggNOG" id="KOG2376">
    <property type="taxonomic scope" value="Eukaryota"/>
</dbReference>
<dbReference type="OMA" id="EAQLNYR"/>